<dbReference type="PANTHER" id="PTHR46061:SF3">
    <property type="entry name" value="THYROTROPIN-RELEASING HORMONE RECEPTOR"/>
    <property type="match status" value="1"/>
</dbReference>
<dbReference type="PANTHER" id="PTHR46061">
    <property type="entry name" value="THYROTROPIN-RELEASING HORMONE RECEPTOR"/>
    <property type="match status" value="1"/>
</dbReference>
<feature type="transmembrane region" description="Helical" evidence="2">
    <location>
        <begin position="44"/>
        <end position="67"/>
    </location>
</feature>
<keyword evidence="4" id="KW-1185">Reference proteome</keyword>
<sequence>MVSAVYCSPRLYYITTVRVFNLEGEIEIICTAKRILYDSKTFDMIHFFMLFLLPLLVISILYTRVGITLWQSSKNRLPWTTNLSRSTSETFMEETPTNSRPASIKVKSVRDGGKTRAKRESGDYFQSTDECNTEKRANGFQRNRNSLKNVLPSSPSFAVTIENKCYVVGPNETKIVDVEPEPSPSSSEGLNDKLKSNHLCPASYSLSASDRYSPEPGISSLTRNPSMGGNWKRGGSTYKSKRTKKLSRTKNLRGGREALKSRQTVVRMLIVIV</sequence>
<dbReference type="EMBL" id="CAJVCH010148644">
    <property type="protein sequence ID" value="CAG7727455.1"/>
    <property type="molecule type" value="Genomic_DNA"/>
</dbReference>
<accession>A0A8J2JVE4</accession>
<dbReference type="GO" id="GO:0004997">
    <property type="term" value="F:thyrotropin-releasing hormone receptor activity"/>
    <property type="evidence" value="ECO:0007669"/>
    <property type="project" value="InterPro"/>
</dbReference>
<protein>
    <submittedName>
        <fullName evidence="3">Uncharacterized protein</fullName>
    </submittedName>
</protein>
<dbReference type="OrthoDB" id="5964776at2759"/>
<gene>
    <name evidence="3" type="ORF">AFUS01_LOCUS16296</name>
</gene>
<comment type="caution">
    <text evidence="3">The sequence shown here is derived from an EMBL/GenBank/DDBJ whole genome shotgun (WGS) entry which is preliminary data.</text>
</comment>
<evidence type="ECO:0000256" key="1">
    <source>
        <dbReference type="SAM" id="MobiDB-lite"/>
    </source>
</evidence>
<name>A0A8J2JVE4_9HEXA</name>
<keyword evidence="2" id="KW-0472">Membrane</keyword>
<evidence type="ECO:0000313" key="3">
    <source>
        <dbReference type="EMBL" id="CAG7727455.1"/>
    </source>
</evidence>
<keyword evidence="2" id="KW-0812">Transmembrane</keyword>
<feature type="compositionally biased region" description="Basic residues" evidence="1">
    <location>
        <begin position="239"/>
        <end position="248"/>
    </location>
</feature>
<reference evidence="3" key="1">
    <citation type="submission" date="2021-06" db="EMBL/GenBank/DDBJ databases">
        <authorList>
            <person name="Hodson N. C."/>
            <person name="Mongue J. A."/>
            <person name="Jaron S. K."/>
        </authorList>
    </citation>
    <scope>NUCLEOTIDE SEQUENCE</scope>
</reference>
<dbReference type="SUPFAM" id="SSF81321">
    <property type="entry name" value="Family A G protein-coupled receptor-like"/>
    <property type="match status" value="1"/>
</dbReference>
<evidence type="ECO:0000256" key="2">
    <source>
        <dbReference type="SAM" id="Phobius"/>
    </source>
</evidence>
<evidence type="ECO:0000313" key="4">
    <source>
        <dbReference type="Proteomes" id="UP000708208"/>
    </source>
</evidence>
<dbReference type="Proteomes" id="UP000708208">
    <property type="component" value="Unassembled WGS sequence"/>
</dbReference>
<organism evidence="3 4">
    <name type="scientific">Allacma fusca</name>
    <dbReference type="NCBI Taxonomy" id="39272"/>
    <lineage>
        <taxon>Eukaryota</taxon>
        <taxon>Metazoa</taxon>
        <taxon>Ecdysozoa</taxon>
        <taxon>Arthropoda</taxon>
        <taxon>Hexapoda</taxon>
        <taxon>Collembola</taxon>
        <taxon>Symphypleona</taxon>
        <taxon>Sminthuridae</taxon>
        <taxon>Allacma</taxon>
    </lineage>
</organism>
<dbReference type="AlphaFoldDB" id="A0A8J2JVE4"/>
<dbReference type="GO" id="GO:0016020">
    <property type="term" value="C:membrane"/>
    <property type="evidence" value="ECO:0007669"/>
    <property type="project" value="InterPro"/>
</dbReference>
<proteinExistence type="predicted"/>
<dbReference type="InterPro" id="IPR002120">
    <property type="entry name" value="TRH_rcpt_1"/>
</dbReference>
<feature type="region of interest" description="Disordered" evidence="1">
    <location>
        <begin position="211"/>
        <end position="248"/>
    </location>
</feature>
<keyword evidence="2" id="KW-1133">Transmembrane helix</keyword>
<feature type="non-terminal residue" evidence="3">
    <location>
        <position position="273"/>
    </location>
</feature>